<sequence length="163" mass="19696">MKKRRYTTKLSRKECLSFIKENIDFIRFDFYNEFFRGWTKFGIFSISYNDGEHKRRRIIRNKAVGRISVKDGKTHVRFRLYKGWTDPFSYIYTMFLFLCIYLFMGPPFLSEMFLLCVSLLPAIIIVYSWLYTILSEDGHSNEALLLAYVERVFELEPEMKQRK</sequence>
<dbReference type="RefSeq" id="WP_285747195.1">
    <property type="nucleotide sequence ID" value="NZ_CP127162.1"/>
</dbReference>
<name>A0ABY8X5A2_9BACL</name>
<feature type="transmembrane region" description="Helical" evidence="1">
    <location>
        <begin position="87"/>
        <end position="106"/>
    </location>
</feature>
<keyword evidence="1" id="KW-0472">Membrane</keyword>
<keyword evidence="1" id="KW-1133">Transmembrane helix</keyword>
<protein>
    <submittedName>
        <fullName evidence="2">Uncharacterized protein</fullName>
    </submittedName>
</protein>
<feature type="transmembrane region" description="Helical" evidence="1">
    <location>
        <begin position="112"/>
        <end position="134"/>
    </location>
</feature>
<evidence type="ECO:0000256" key="1">
    <source>
        <dbReference type="SAM" id="Phobius"/>
    </source>
</evidence>
<accession>A0ABY8X5A2</accession>
<dbReference type="EMBL" id="CP127162">
    <property type="protein sequence ID" value="WIV20344.1"/>
    <property type="molecule type" value="Genomic_DNA"/>
</dbReference>
<keyword evidence="1" id="KW-0812">Transmembrane</keyword>
<organism evidence="2 3">
    <name type="scientific">Paenibacillus polygoni</name>
    <dbReference type="NCBI Taxonomy" id="3050112"/>
    <lineage>
        <taxon>Bacteria</taxon>
        <taxon>Bacillati</taxon>
        <taxon>Bacillota</taxon>
        <taxon>Bacilli</taxon>
        <taxon>Bacillales</taxon>
        <taxon>Paenibacillaceae</taxon>
        <taxon>Paenibacillus</taxon>
    </lineage>
</organism>
<gene>
    <name evidence="2" type="ORF">QPK24_06525</name>
</gene>
<keyword evidence="3" id="KW-1185">Reference proteome</keyword>
<evidence type="ECO:0000313" key="3">
    <source>
        <dbReference type="Proteomes" id="UP001236415"/>
    </source>
</evidence>
<proteinExistence type="predicted"/>
<dbReference type="Proteomes" id="UP001236415">
    <property type="component" value="Chromosome"/>
</dbReference>
<evidence type="ECO:0000313" key="2">
    <source>
        <dbReference type="EMBL" id="WIV20344.1"/>
    </source>
</evidence>
<reference evidence="2 3" key="1">
    <citation type="submission" date="2023-06" db="EMBL/GenBank/DDBJ databases">
        <title>Paenibacillus polygonum sp. nov., an endophytic bacterium, isolated from Polygonum lapathifolium L. in Nanji Wetland National Nature Reserve, South of Poyang Lake, Jiangxi Province, China.</title>
        <authorList>
            <person name="Yu Z."/>
        </authorList>
    </citation>
    <scope>NUCLEOTIDE SEQUENCE [LARGE SCALE GENOMIC DNA]</scope>
    <source>
        <strain evidence="2 3">C31</strain>
    </source>
</reference>